<dbReference type="KEGG" id="lali:LA20249_05250"/>
<protein>
    <recommendedName>
        <fullName evidence="4">Peptidase M20 dimerisation domain-containing protein</fullName>
    </recommendedName>
</protein>
<dbReference type="AlphaFoldDB" id="A0A2K9HNB9"/>
<dbReference type="GO" id="GO:0008233">
    <property type="term" value="F:peptidase activity"/>
    <property type="evidence" value="ECO:0007669"/>
    <property type="project" value="UniProtKB-KW"/>
</dbReference>
<dbReference type="GO" id="GO:0006508">
    <property type="term" value="P:proteolysis"/>
    <property type="evidence" value="ECO:0007669"/>
    <property type="project" value="UniProtKB-KW"/>
</dbReference>
<evidence type="ECO:0000313" key="5">
    <source>
        <dbReference type="EMBL" id="AUI72795.1"/>
    </source>
</evidence>
<dbReference type="InterPro" id="IPR011650">
    <property type="entry name" value="Peptidase_M20_dimer"/>
</dbReference>
<reference evidence="5 6" key="1">
    <citation type="submission" date="2016-12" db="EMBL/GenBank/DDBJ databases">
        <title>The whole genome sequencing and assembly of Lactobacillus alimentarius DSM 20249T strain.</title>
        <authorList>
            <person name="Lee Y.-J."/>
            <person name="Yi H."/>
            <person name="Bahn Y.-S."/>
            <person name="Kim J.F."/>
            <person name="Lee D.-W."/>
        </authorList>
    </citation>
    <scope>NUCLEOTIDE SEQUENCE [LARGE SCALE GENOMIC DNA]</scope>
    <source>
        <strain evidence="5 6">DSM 20249</strain>
    </source>
</reference>
<keyword evidence="6" id="KW-1185">Reference proteome</keyword>
<evidence type="ECO:0000256" key="3">
    <source>
        <dbReference type="ARBA" id="ARBA00022801"/>
    </source>
</evidence>
<dbReference type="GO" id="GO:0046872">
    <property type="term" value="F:metal ion binding"/>
    <property type="evidence" value="ECO:0007669"/>
    <property type="project" value="UniProtKB-KW"/>
</dbReference>
<dbReference type="Gene3D" id="3.30.70.360">
    <property type="match status" value="1"/>
</dbReference>
<dbReference type="Gene3D" id="3.40.630.10">
    <property type="entry name" value="Zn peptidases"/>
    <property type="match status" value="1"/>
</dbReference>
<keyword evidence="1" id="KW-0645">Protease</keyword>
<evidence type="ECO:0000313" key="6">
    <source>
        <dbReference type="Proteomes" id="UP000234653"/>
    </source>
</evidence>
<dbReference type="InterPro" id="IPR051458">
    <property type="entry name" value="Cyt/Met_Dipeptidase"/>
</dbReference>
<sequence length="430" mass="48126">MLKKFISIKSLSVTNEGIQTAIDFLVKLLKDLLHAQVEIIQTAGHPIIIANLSGQSKEHVLFYGHYDVMSAGDISLWKEDPFVLSKRSKRFFGRGVGDNKGQLLAQIFGMYTYLETHDSLPFNVTLFIEGEEEQGSPNLAPTVQKLAQNKLQSIDKVIVVDGSANPDGTNVIRLGNRGVFSFELVTKTGTHDNHSGSFGNIMANPVTLLLNYLSKIYDAQTGKVKLPHFYDGVVSPTDQEKIWIEKLPFDKTQIIDQAGIKQLSMDKETYYQKLMFEPTFNIFSIKSGYMGPGVKTSIPHVASLKVDCRLVGTQSIPVIEKDLLTVFKKEIATGNLTVNVLGKLPPEKTETTPEQIDWIYQAIKKATGKAYIEPVMPGSVPNYVWKDILKVPVFTIPYANSDEHNHDIDENLTIRNFYNGIRISYELLNQ</sequence>
<keyword evidence="2" id="KW-0479">Metal-binding</keyword>
<dbReference type="Pfam" id="PF07687">
    <property type="entry name" value="M20_dimer"/>
    <property type="match status" value="1"/>
</dbReference>
<dbReference type="PANTHER" id="PTHR43270">
    <property type="entry name" value="BETA-ALA-HIS DIPEPTIDASE"/>
    <property type="match status" value="1"/>
</dbReference>
<name>A0A2K9HNB9_9LACO</name>
<dbReference type="EMBL" id="CP018867">
    <property type="protein sequence ID" value="AUI72795.1"/>
    <property type="molecule type" value="Genomic_DNA"/>
</dbReference>
<evidence type="ECO:0000259" key="4">
    <source>
        <dbReference type="Pfam" id="PF07687"/>
    </source>
</evidence>
<accession>A0A2K9HNB9</accession>
<dbReference type="PANTHER" id="PTHR43270:SF8">
    <property type="entry name" value="DI- AND TRIPEPTIDASE DUG2-RELATED"/>
    <property type="match status" value="1"/>
</dbReference>
<dbReference type="Proteomes" id="UP000234653">
    <property type="component" value="Chromosome"/>
</dbReference>
<evidence type="ECO:0000256" key="1">
    <source>
        <dbReference type="ARBA" id="ARBA00022670"/>
    </source>
</evidence>
<proteinExistence type="predicted"/>
<keyword evidence="3" id="KW-0378">Hydrolase</keyword>
<dbReference type="SUPFAM" id="SSF53187">
    <property type="entry name" value="Zn-dependent exopeptidases"/>
    <property type="match status" value="1"/>
</dbReference>
<feature type="domain" description="Peptidase M20 dimerisation" evidence="4">
    <location>
        <begin position="175"/>
        <end position="331"/>
    </location>
</feature>
<gene>
    <name evidence="5" type="ORF">LA20249_05250</name>
</gene>
<dbReference type="InterPro" id="IPR002933">
    <property type="entry name" value="Peptidase_M20"/>
</dbReference>
<organism evidence="5 6">
    <name type="scientific">Companilactobacillus alimentarius DSM 20249</name>
    <dbReference type="NCBI Taxonomy" id="1423720"/>
    <lineage>
        <taxon>Bacteria</taxon>
        <taxon>Bacillati</taxon>
        <taxon>Bacillota</taxon>
        <taxon>Bacilli</taxon>
        <taxon>Lactobacillales</taxon>
        <taxon>Lactobacillaceae</taxon>
        <taxon>Companilactobacillus</taxon>
    </lineage>
</organism>
<evidence type="ECO:0000256" key="2">
    <source>
        <dbReference type="ARBA" id="ARBA00022723"/>
    </source>
</evidence>
<dbReference type="Pfam" id="PF01546">
    <property type="entry name" value="Peptidase_M20"/>
    <property type="match status" value="1"/>
</dbReference>